<evidence type="ECO:0000256" key="2">
    <source>
        <dbReference type="SAM" id="SignalP"/>
    </source>
</evidence>
<evidence type="ECO:0000256" key="1">
    <source>
        <dbReference type="SAM" id="MobiDB-lite"/>
    </source>
</evidence>
<evidence type="ECO:0000313" key="3">
    <source>
        <dbReference type="EMBL" id="QNB47663.1"/>
    </source>
</evidence>
<dbReference type="OrthoDB" id="1803838at2"/>
<feature type="chain" id="PRO_5028855963" evidence="2">
    <location>
        <begin position="26"/>
        <end position="593"/>
    </location>
</feature>
<evidence type="ECO:0000313" key="4">
    <source>
        <dbReference type="Proteomes" id="UP000515847"/>
    </source>
</evidence>
<reference evidence="3 4" key="1">
    <citation type="journal article" date="2019" name="Front. Microbiol.">
        <title>Thermoanaerosceptrum fracticalcis gen. nov. sp. nov., a Novel Fumarate-Fermenting Microorganism From a Deep Fractured Carbonate Aquifer of the US Great Basin.</title>
        <authorList>
            <person name="Hamilton-Brehm S.D."/>
            <person name="Stewart L.E."/>
            <person name="Zavarin M."/>
            <person name="Caldwell M."/>
            <person name="Lawson P.A."/>
            <person name="Onstott T.C."/>
            <person name="Grzymski J."/>
            <person name="Neveux I."/>
            <person name="Lollar B.S."/>
            <person name="Russell C.E."/>
            <person name="Moser D.P."/>
        </authorList>
    </citation>
    <scope>NUCLEOTIDE SEQUENCE [LARGE SCALE GENOMIC DNA]</scope>
    <source>
        <strain evidence="3 4">DRI-13</strain>
    </source>
</reference>
<feature type="region of interest" description="Disordered" evidence="1">
    <location>
        <begin position="25"/>
        <end position="48"/>
    </location>
</feature>
<dbReference type="KEGG" id="tfr:BR63_16140"/>
<protein>
    <submittedName>
        <fullName evidence="3">Uncharacterized protein</fullName>
    </submittedName>
</protein>
<dbReference type="RefSeq" id="WP_034424297.1">
    <property type="nucleotide sequence ID" value="NZ_CP045798.1"/>
</dbReference>
<accession>A0A7G6E6F9</accession>
<sequence>MKNKKAVLIAVVVLLLLFAAGCDSRKTEPVQPPQEQPPVSTLKTEEKQPEKIEYGEITDPAVLEKLWQEYLYDSIATVGNTREFNSAAEIDPTYIAMFFWFKYISEHGEGSLPLAGKDSTLRLFPLEVVLKYANRYFNLTSLDVSKVEKHYYDPGKRAFLFSMGMEGKRPSYTENNPWGFQLDKVTRNTDGTVTAVMVQYHPYQTRRIELTRTLTLKEREDGSLYFVKGKWEYANNKLVALTGDYQRFEKISGFDGDMQELSMVGEVDGRMILAYTPYVKEKNTVLMIVTPNTMKVEKKLDLGTNCEYSDIKLAGDALMVRLKDKVITFTKDLTPASDIPLPQVIADKIAREPKYDEDGNPLIFFGGYDLSQDRTKFIYADEAGLKLWNIADNSKKLLAKTVDIKGSQLINHSYHMSPRFVAGDKKVMTTMSGYEGNLGYTLYDLDNGEAKRFYMDPHGSSAAIRYDTGFLGVNTYNRHKETSEYKSVYLDFTTGNVHEIKLANPGETGDIRFPDMCYVGKNHAAFITYTRDGNDNANHMSYINRLNLKTLKVEPEVVSVKAAGTHILGVLADGRIVFWYELNPSEKGLCITK</sequence>
<dbReference type="AlphaFoldDB" id="A0A7G6E6F9"/>
<organism evidence="3 4">
    <name type="scientific">Thermanaerosceptrum fracticalcis</name>
    <dbReference type="NCBI Taxonomy" id="1712410"/>
    <lineage>
        <taxon>Bacteria</taxon>
        <taxon>Bacillati</taxon>
        <taxon>Bacillota</taxon>
        <taxon>Clostridia</taxon>
        <taxon>Eubacteriales</taxon>
        <taxon>Peptococcaceae</taxon>
        <taxon>Thermanaerosceptrum</taxon>
    </lineage>
</organism>
<dbReference type="PROSITE" id="PS51257">
    <property type="entry name" value="PROKAR_LIPOPROTEIN"/>
    <property type="match status" value="1"/>
</dbReference>
<name>A0A7G6E6F9_THEFR</name>
<proteinExistence type="predicted"/>
<dbReference type="EMBL" id="CP045798">
    <property type="protein sequence ID" value="QNB47663.1"/>
    <property type="molecule type" value="Genomic_DNA"/>
</dbReference>
<keyword evidence="4" id="KW-1185">Reference proteome</keyword>
<dbReference type="SUPFAM" id="SSF82171">
    <property type="entry name" value="DPP6 N-terminal domain-like"/>
    <property type="match status" value="1"/>
</dbReference>
<keyword evidence="2" id="KW-0732">Signal</keyword>
<dbReference type="Proteomes" id="UP000515847">
    <property type="component" value="Chromosome"/>
</dbReference>
<feature type="signal peptide" evidence="2">
    <location>
        <begin position="1"/>
        <end position="25"/>
    </location>
</feature>
<gene>
    <name evidence="3" type="ORF">BR63_16140</name>
</gene>